<keyword evidence="2 5" id="KW-0863">Zinc-finger</keyword>
<feature type="domain" description="THAP-type" evidence="6">
    <location>
        <begin position="7"/>
        <end position="87"/>
    </location>
</feature>
<dbReference type="PROSITE" id="PS50950">
    <property type="entry name" value="ZF_THAP"/>
    <property type="match status" value="1"/>
</dbReference>
<proteinExistence type="predicted"/>
<protein>
    <recommendedName>
        <fullName evidence="6">THAP-type domain-containing protein</fullName>
    </recommendedName>
</protein>
<dbReference type="GO" id="GO:0003677">
    <property type="term" value="F:DNA binding"/>
    <property type="evidence" value="ECO:0007669"/>
    <property type="project" value="UniProtKB-UniRule"/>
</dbReference>
<evidence type="ECO:0000313" key="8">
    <source>
        <dbReference type="Proteomes" id="UP000472271"/>
    </source>
</evidence>
<evidence type="ECO:0000313" key="7">
    <source>
        <dbReference type="Ensembl" id="ENSSORP00005020559.1"/>
    </source>
</evidence>
<evidence type="ECO:0000256" key="1">
    <source>
        <dbReference type="ARBA" id="ARBA00022723"/>
    </source>
</evidence>
<keyword evidence="4 5" id="KW-0238">DNA-binding</keyword>
<evidence type="ECO:0000256" key="5">
    <source>
        <dbReference type="PROSITE-ProRule" id="PRU00309"/>
    </source>
</evidence>
<reference evidence="7" key="3">
    <citation type="submission" date="2025-09" db="UniProtKB">
        <authorList>
            <consortium name="Ensembl"/>
        </authorList>
    </citation>
    <scope>IDENTIFICATION</scope>
</reference>
<keyword evidence="3" id="KW-0862">Zinc</keyword>
<dbReference type="GO" id="GO:0008270">
    <property type="term" value="F:zinc ion binding"/>
    <property type="evidence" value="ECO:0007669"/>
    <property type="project" value="UniProtKB-KW"/>
</dbReference>
<dbReference type="AlphaFoldDB" id="A0A672ZUC8"/>
<sequence>IMVEAVLKCHCCVPQCTTNKQRKLCLSFHSFPSDLVEKKKWVVAIHVDEGSNFRIQPRRRLCGTGVLYTSIYGRRIKVKVGETPESCTGYLMGNLQKHWDGYGTWD</sequence>
<keyword evidence="1" id="KW-0479">Metal-binding</keyword>
<evidence type="ECO:0000256" key="4">
    <source>
        <dbReference type="ARBA" id="ARBA00023125"/>
    </source>
</evidence>
<organism evidence="7 8">
    <name type="scientific">Sphaeramia orbicularis</name>
    <name type="common">orbiculate cardinalfish</name>
    <dbReference type="NCBI Taxonomy" id="375764"/>
    <lineage>
        <taxon>Eukaryota</taxon>
        <taxon>Metazoa</taxon>
        <taxon>Chordata</taxon>
        <taxon>Craniata</taxon>
        <taxon>Vertebrata</taxon>
        <taxon>Euteleostomi</taxon>
        <taxon>Actinopterygii</taxon>
        <taxon>Neopterygii</taxon>
        <taxon>Teleostei</taxon>
        <taxon>Neoteleostei</taxon>
        <taxon>Acanthomorphata</taxon>
        <taxon>Gobiaria</taxon>
        <taxon>Kurtiformes</taxon>
        <taxon>Apogonoidei</taxon>
        <taxon>Apogonidae</taxon>
        <taxon>Apogoninae</taxon>
        <taxon>Sphaeramia</taxon>
    </lineage>
</organism>
<evidence type="ECO:0000256" key="3">
    <source>
        <dbReference type="ARBA" id="ARBA00022833"/>
    </source>
</evidence>
<reference evidence="7" key="1">
    <citation type="submission" date="2019-06" db="EMBL/GenBank/DDBJ databases">
        <authorList>
            <consortium name="Wellcome Sanger Institute Data Sharing"/>
        </authorList>
    </citation>
    <scope>NUCLEOTIDE SEQUENCE [LARGE SCALE GENOMIC DNA]</scope>
</reference>
<dbReference type="SUPFAM" id="SSF57716">
    <property type="entry name" value="Glucocorticoid receptor-like (DNA-binding domain)"/>
    <property type="match status" value="1"/>
</dbReference>
<evidence type="ECO:0000259" key="6">
    <source>
        <dbReference type="PROSITE" id="PS50950"/>
    </source>
</evidence>
<dbReference type="InterPro" id="IPR006612">
    <property type="entry name" value="THAP_Znf"/>
</dbReference>
<accession>A0A672ZUC8</accession>
<name>A0A672ZUC8_9TELE</name>
<dbReference type="Pfam" id="PF05485">
    <property type="entry name" value="THAP"/>
    <property type="match status" value="1"/>
</dbReference>
<dbReference type="Proteomes" id="UP000472271">
    <property type="component" value="Chromosome 5"/>
</dbReference>
<reference evidence="7" key="2">
    <citation type="submission" date="2025-08" db="UniProtKB">
        <authorList>
            <consortium name="Ensembl"/>
        </authorList>
    </citation>
    <scope>IDENTIFICATION</scope>
</reference>
<dbReference type="InParanoid" id="A0A672ZUC8"/>
<keyword evidence="8" id="KW-1185">Reference proteome</keyword>
<dbReference type="Ensembl" id="ENSSORT00005021133.1">
    <property type="protein sequence ID" value="ENSSORP00005020559.1"/>
    <property type="gene ID" value="ENSSORG00005010002.1"/>
</dbReference>
<evidence type="ECO:0000256" key="2">
    <source>
        <dbReference type="ARBA" id="ARBA00022771"/>
    </source>
</evidence>